<keyword evidence="3" id="KW-1185">Reference proteome</keyword>
<dbReference type="EMBL" id="CAVLEF010000283">
    <property type="protein sequence ID" value="CAK1556297.1"/>
    <property type="molecule type" value="Genomic_DNA"/>
</dbReference>
<dbReference type="AlphaFoldDB" id="A0AAV1K543"/>
<name>A0AAV1K543_9NEOP</name>
<comment type="caution">
    <text evidence="2">The sequence shown here is derived from an EMBL/GenBank/DDBJ whole genome shotgun (WGS) entry which is preliminary data.</text>
</comment>
<sequence>MGRRRQRCRFCGVVRRARAGRAGGPGRLGRIFCGAGGRGRRADRDQPQQRHTPPPEHGGQRAGNVPYAARGPFATEVRTPWSRSSLLLAISDSACRGAGGRWYATRERARGHTATAALFPIAYDRTRTLFRERRSAPLLPPARRALPILREIAGGR</sequence>
<protein>
    <submittedName>
        <fullName evidence="2">Uncharacterized protein</fullName>
    </submittedName>
</protein>
<accession>A0AAV1K543</accession>
<evidence type="ECO:0000313" key="2">
    <source>
        <dbReference type="EMBL" id="CAK1556297.1"/>
    </source>
</evidence>
<organism evidence="2 3">
    <name type="scientific">Leptosia nina</name>
    <dbReference type="NCBI Taxonomy" id="320188"/>
    <lineage>
        <taxon>Eukaryota</taxon>
        <taxon>Metazoa</taxon>
        <taxon>Ecdysozoa</taxon>
        <taxon>Arthropoda</taxon>
        <taxon>Hexapoda</taxon>
        <taxon>Insecta</taxon>
        <taxon>Pterygota</taxon>
        <taxon>Neoptera</taxon>
        <taxon>Endopterygota</taxon>
        <taxon>Lepidoptera</taxon>
        <taxon>Glossata</taxon>
        <taxon>Ditrysia</taxon>
        <taxon>Papilionoidea</taxon>
        <taxon>Pieridae</taxon>
        <taxon>Pierinae</taxon>
        <taxon>Leptosia</taxon>
    </lineage>
</organism>
<reference evidence="2 3" key="1">
    <citation type="submission" date="2023-11" db="EMBL/GenBank/DDBJ databases">
        <authorList>
            <person name="Okamura Y."/>
        </authorList>
    </citation>
    <scope>NUCLEOTIDE SEQUENCE [LARGE SCALE GENOMIC DNA]</scope>
</reference>
<evidence type="ECO:0000313" key="3">
    <source>
        <dbReference type="Proteomes" id="UP001497472"/>
    </source>
</evidence>
<gene>
    <name evidence="2" type="ORF">LNINA_LOCUS15059</name>
</gene>
<feature type="region of interest" description="Disordered" evidence="1">
    <location>
        <begin position="30"/>
        <end position="66"/>
    </location>
</feature>
<evidence type="ECO:0000256" key="1">
    <source>
        <dbReference type="SAM" id="MobiDB-lite"/>
    </source>
</evidence>
<proteinExistence type="predicted"/>
<dbReference type="Proteomes" id="UP001497472">
    <property type="component" value="Unassembled WGS sequence"/>
</dbReference>